<feature type="compositionally biased region" description="Basic and acidic residues" evidence="1">
    <location>
        <begin position="235"/>
        <end position="250"/>
    </location>
</feature>
<dbReference type="AlphaFoldDB" id="A0A8H6I2D7"/>
<gene>
    <name evidence="2" type="ORF">DFP72DRAFT_273633</name>
</gene>
<reference evidence="2 3" key="1">
    <citation type="submission" date="2020-07" db="EMBL/GenBank/DDBJ databases">
        <title>Comparative genomics of pyrophilous fungi reveals a link between fire events and developmental genes.</title>
        <authorList>
            <consortium name="DOE Joint Genome Institute"/>
            <person name="Steindorff A.S."/>
            <person name="Carver A."/>
            <person name="Calhoun S."/>
            <person name="Stillman K."/>
            <person name="Liu H."/>
            <person name="Lipzen A."/>
            <person name="Pangilinan J."/>
            <person name="Labutti K."/>
            <person name="Bruns T.D."/>
            <person name="Grigoriev I.V."/>
        </authorList>
    </citation>
    <scope>NUCLEOTIDE SEQUENCE [LARGE SCALE GENOMIC DNA]</scope>
    <source>
        <strain evidence="2 3">CBS 144469</strain>
    </source>
</reference>
<dbReference type="EMBL" id="JACGCI010000025">
    <property type="protein sequence ID" value="KAF6756657.1"/>
    <property type="molecule type" value="Genomic_DNA"/>
</dbReference>
<dbReference type="Proteomes" id="UP000521943">
    <property type="component" value="Unassembled WGS sequence"/>
</dbReference>
<protein>
    <submittedName>
        <fullName evidence="2">Uncharacterized protein</fullName>
    </submittedName>
</protein>
<organism evidence="2 3">
    <name type="scientific">Ephemerocybe angulata</name>
    <dbReference type="NCBI Taxonomy" id="980116"/>
    <lineage>
        <taxon>Eukaryota</taxon>
        <taxon>Fungi</taxon>
        <taxon>Dikarya</taxon>
        <taxon>Basidiomycota</taxon>
        <taxon>Agaricomycotina</taxon>
        <taxon>Agaricomycetes</taxon>
        <taxon>Agaricomycetidae</taxon>
        <taxon>Agaricales</taxon>
        <taxon>Agaricineae</taxon>
        <taxon>Psathyrellaceae</taxon>
        <taxon>Ephemerocybe</taxon>
    </lineage>
</organism>
<proteinExistence type="predicted"/>
<feature type="region of interest" description="Disordered" evidence="1">
    <location>
        <begin position="306"/>
        <end position="326"/>
    </location>
</feature>
<accession>A0A8H6I2D7</accession>
<sequence>MSLTAGTSSAGTTPAVACTWRTCTPARALRGSAHHRARQRSFESPVCHPNPLQPACSTSPLSSTGIRQATAAAATTTRLAGPPPSLSSSDAPTTWSLPSWTSNDTASVPLASLVPTIDGPNLCIVPSHLLIRRIGPRHHLHPALRLPLHTVRPDPPSYVYATVFARLTATSTHHVSPTDPSYNADDSTLQPNRNVKISCTTLSHLVIRPRTPRCRIQHLGTIIVGYSSRRGRVRRVDERRVRRPGRESRRSGRCSSRATEWSASAEAAANNSCLSRALLLAQCELYTRRLVWRISGARASCRKVNVKRPPSTPITMRAPRRQPPLT</sequence>
<evidence type="ECO:0000256" key="1">
    <source>
        <dbReference type="SAM" id="MobiDB-lite"/>
    </source>
</evidence>
<feature type="region of interest" description="Disordered" evidence="1">
    <location>
        <begin position="235"/>
        <end position="261"/>
    </location>
</feature>
<evidence type="ECO:0000313" key="2">
    <source>
        <dbReference type="EMBL" id="KAF6756657.1"/>
    </source>
</evidence>
<evidence type="ECO:0000313" key="3">
    <source>
        <dbReference type="Proteomes" id="UP000521943"/>
    </source>
</evidence>
<keyword evidence="3" id="KW-1185">Reference proteome</keyword>
<feature type="region of interest" description="Disordered" evidence="1">
    <location>
        <begin position="74"/>
        <end position="93"/>
    </location>
</feature>
<comment type="caution">
    <text evidence="2">The sequence shown here is derived from an EMBL/GenBank/DDBJ whole genome shotgun (WGS) entry which is preliminary data.</text>
</comment>
<name>A0A8H6I2D7_9AGAR</name>